<evidence type="ECO:0000256" key="2">
    <source>
        <dbReference type="ARBA" id="ARBA00023180"/>
    </source>
</evidence>
<keyword evidence="3" id="KW-0472">Membrane</keyword>
<dbReference type="InterPro" id="IPR036426">
    <property type="entry name" value="Bulb-type_lectin_dom_sf"/>
</dbReference>
<dbReference type="PROSITE" id="PS50927">
    <property type="entry name" value="BULB_LECTIN"/>
    <property type="match status" value="1"/>
</dbReference>
<dbReference type="Gene3D" id="2.90.10.10">
    <property type="entry name" value="Bulb-type lectin domain"/>
    <property type="match status" value="1"/>
</dbReference>
<dbReference type="SMART" id="SM00108">
    <property type="entry name" value="B_lectin"/>
    <property type="match status" value="1"/>
</dbReference>
<evidence type="ECO:0000256" key="1">
    <source>
        <dbReference type="ARBA" id="ARBA00022729"/>
    </source>
</evidence>
<name>A0ABQ7VJ07_SOLTU</name>
<evidence type="ECO:0000313" key="5">
    <source>
        <dbReference type="EMBL" id="KAH0764022.1"/>
    </source>
</evidence>
<keyword evidence="6" id="KW-1185">Reference proteome</keyword>
<keyword evidence="2" id="KW-0325">Glycoprotein</keyword>
<dbReference type="PANTHER" id="PTHR47976:SF62">
    <property type="entry name" value="RECEPTOR-LIKE SERINE_THREONINE-PROTEIN KINASE"/>
    <property type="match status" value="1"/>
</dbReference>
<dbReference type="EMBL" id="JAIVGD010000013">
    <property type="protein sequence ID" value="KAH0764022.1"/>
    <property type="molecule type" value="Genomic_DNA"/>
</dbReference>
<accession>A0ABQ7VJ07</accession>
<proteinExistence type="predicted"/>
<dbReference type="InterPro" id="IPR051343">
    <property type="entry name" value="G-type_lectin_kinases/EP1-like"/>
</dbReference>
<dbReference type="Pfam" id="PF01453">
    <property type="entry name" value="B_lectin"/>
    <property type="match status" value="1"/>
</dbReference>
<dbReference type="Proteomes" id="UP000826656">
    <property type="component" value="Unassembled WGS sequence"/>
</dbReference>
<evidence type="ECO:0000313" key="6">
    <source>
        <dbReference type="Proteomes" id="UP000826656"/>
    </source>
</evidence>
<feature type="domain" description="Bulb-type lectin" evidence="4">
    <location>
        <begin position="2"/>
        <end position="117"/>
    </location>
</feature>
<keyword evidence="3" id="KW-0812">Transmembrane</keyword>
<feature type="transmembrane region" description="Helical" evidence="3">
    <location>
        <begin position="20"/>
        <end position="41"/>
    </location>
</feature>
<evidence type="ECO:0000259" key="4">
    <source>
        <dbReference type="PROSITE" id="PS50927"/>
    </source>
</evidence>
<keyword evidence="1" id="KW-0732">Signal</keyword>
<organism evidence="5 6">
    <name type="scientific">Solanum tuberosum</name>
    <name type="common">Potato</name>
    <dbReference type="NCBI Taxonomy" id="4113"/>
    <lineage>
        <taxon>Eukaryota</taxon>
        <taxon>Viridiplantae</taxon>
        <taxon>Streptophyta</taxon>
        <taxon>Embryophyta</taxon>
        <taxon>Tracheophyta</taxon>
        <taxon>Spermatophyta</taxon>
        <taxon>Magnoliopsida</taxon>
        <taxon>eudicotyledons</taxon>
        <taxon>Gunneridae</taxon>
        <taxon>Pentapetalae</taxon>
        <taxon>asterids</taxon>
        <taxon>lamiids</taxon>
        <taxon>Solanales</taxon>
        <taxon>Solanaceae</taxon>
        <taxon>Solanoideae</taxon>
        <taxon>Solaneae</taxon>
        <taxon>Solanum</taxon>
    </lineage>
</organism>
<evidence type="ECO:0000256" key="3">
    <source>
        <dbReference type="SAM" id="Phobius"/>
    </source>
</evidence>
<keyword evidence="3" id="KW-1133">Transmembrane helix</keyword>
<dbReference type="InterPro" id="IPR001480">
    <property type="entry name" value="Bulb-type_lectin_dom"/>
</dbReference>
<dbReference type="SUPFAM" id="SSF51110">
    <property type="entry name" value="alpha-D-mannose-specific plant lectins"/>
    <property type="match status" value="1"/>
</dbReference>
<gene>
    <name evidence="5" type="ORF">KY290_020095</name>
</gene>
<protein>
    <recommendedName>
        <fullName evidence="4">Bulb-type lectin domain-containing protein</fullName>
    </recommendedName>
</protein>
<sequence>MSHMYTDPQPTPDAMYMPYWLGLELNLYLSSTGLFLVGIWFDKIPEKTLVWSANRDDPVCAGSKVNLTLSVHLVLTDTNGREFVLYNGTGTSHATMQDDGNFVLRSSSSGVLWESFEFPTDVILPGQVLVMGQKMFSSANGTVDYSTGKYRLEI</sequence>
<reference evidence="5 6" key="1">
    <citation type="journal article" date="2021" name="bioRxiv">
        <title>Chromosome-scale and haplotype-resolved genome assembly of a tetraploid potato cultivar.</title>
        <authorList>
            <person name="Sun H."/>
            <person name="Jiao W.-B."/>
            <person name="Krause K."/>
            <person name="Campoy J.A."/>
            <person name="Goel M."/>
            <person name="Folz-Donahue K."/>
            <person name="Kukat C."/>
            <person name="Huettel B."/>
            <person name="Schneeberger K."/>
        </authorList>
    </citation>
    <scope>NUCLEOTIDE SEQUENCE [LARGE SCALE GENOMIC DNA]</scope>
    <source>
        <strain evidence="5">SolTubOtavaFocal</strain>
        <tissue evidence="5">Leaves</tissue>
    </source>
</reference>
<dbReference type="PANTHER" id="PTHR47976">
    <property type="entry name" value="G-TYPE LECTIN S-RECEPTOR-LIKE SERINE/THREONINE-PROTEIN KINASE SD2-5"/>
    <property type="match status" value="1"/>
</dbReference>
<comment type="caution">
    <text evidence="5">The sequence shown here is derived from an EMBL/GenBank/DDBJ whole genome shotgun (WGS) entry which is preliminary data.</text>
</comment>